<dbReference type="GO" id="GO:0000146">
    <property type="term" value="F:microfilament motor activity"/>
    <property type="evidence" value="ECO:0007669"/>
    <property type="project" value="TreeGrafter"/>
</dbReference>
<dbReference type="GO" id="GO:0030048">
    <property type="term" value="P:actin filament-based movement"/>
    <property type="evidence" value="ECO:0007669"/>
    <property type="project" value="TreeGrafter"/>
</dbReference>
<dbReference type="InterPro" id="IPR001609">
    <property type="entry name" value="Myosin_head_motor_dom-like"/>
</dbReference>
<keyword evidence="1" id="KW-0547">Nucleotide-binding</keyword>
<keyword evidence="7" id="KW-0472">Membrane</keyword>
<dbReference type="GO" id="GO:0005737">
    <property type="term" value="C:cytoplasm"/>
    <property type="evidence" value="ECO:0007669"/>
    <property type="project" value="TreeGrafter"/>
</dbReference>
<keyword evidence="7" id="KW-0812">Transmembrane</keyword>
<comment type="caution">
    <text evidence="6">Lacks conserved residue(s) required for the propagation of feature annotation.</text>
</comment>
<dbReference type="GO" id="GO:0005886">
    <property type="term" value="C:plasma membrane"/>
    <property type="evidence" value="ECO:0007669"/>
    <property type="project" value="TreeGrafter"/>
</dbReference>
<keyword evidence="2" id="KW-0067">ATP-binding</keyword>
<dbReference type="PANTHER" id="PTHR13140:SF802">
    <property type="entry name" value="UNCONVENTIONAL MYOSIN-IB ISOFORM X1"/>
    <property type="match status" value="1"/>
</dbReference>
<evidence type="ECO:0000256" key="5">
    <source>
        <dbReference type="ARBA" id="ARBA00023203"/>
    </source>
</evidence>
<accession>A0AAV4G3B9</accession>
<organism evidence="9 10">
    <name type="scientific">Elysia marginata</name>
    <dbReference type="NCBI Taxonomy" id="1093978"/>
    <lineage>
        <taxon>Eukaryota</taxon>
        <taxon>Metazoa</taxon>
        <taxon>Spiralia</taxon>
        <taxon>Lophotrochozoa</taxon>
        <taxon>Mollusca</taxon>
        <taxon>Gastropoda</taxon>
        <taxon>Heterobranchia</taxon>
        <taxon>Euthyneura</taxon>
        <taxon>Panpulmonata</taxon>
        <taxon>Sacoglossa</taxon>
        <taxon>Placobranchoidea</taxon>
        <taxon>Plakobranchidae</taxon>
        <taxon>Elysia</taxon>
    </lineage>
</organism>
<evidence type="ECO:0000256" key="7">
    <source>
        <dbReference type="SAM" id="Phobius"/>
    </source>
</evidence>
<keyword evidence="4" id="KW-0505">Motor protein</keyword>
<dbReference type="Proteomes" id="UP000762676">
    <property type="component" value="Unassembled WGS sequence"/>
</dbReference>
<evidence type="ECO:0000256" key="4">
    <source>
        <dbReference type="ARBA" id="ARBA00023175"/>
    </source>
</evidence>
<evidence type="ECO:0000256" key="1">
    <source>
        <dbReference type="ARBA" id="ARBA00022741"/>
    </source>
</evidence>
<feature type="domain" description="Myosin motor" evidence="8">
    <location>
        <begin position="127"/>
        <end position="196"/>
    </location>
</feature>
<protein>
    <submittedName>
        <fullName evidence="9">Unconventional myosin-Ib-like</fullName>
    </submittedName>
</protein>
<feature type="transmembrane region" description="Helical" evidence="7">
    <location>
        <begin position="36"/>
        <end position="57"/>
    </location>
</feature>
<gene>
    <name evidence="9" type="ORF">ElyMa_002309200</name>
</gene>
<evidence type="ECO:0000256" key="2">
    <source>
        <dbReference type="ARBA" id="ARBA00022840"/>
    </source>
</evidence>
<dbReference type="AlphaFoldDB" id="A0AAV4G3B9"/>
<dbReference type="InterPro" id="IPR036961">
    <property type="entry name" value="Kinesin_motor_dom_sf"/>
</dbReference>
<evidence type="ECO:0000256" key="3">
    <source>
        <dbReference type="ARBA" id="ARBA00023123"/>
    </source>
</evidence>
<dbReference type="GO" id="GO:0006897">
    <property type="term" value="P:endocytosis"/>
    <property type="evidence" value="ECO:0007669"/>
    <property type="project" value="TreeGrafter"/>
</dbReference>
<comment type="caution">
    <text evidence="9">The sequence shown here is derived from an EMBL/GenBank/DDBJ whole genome shotgun (WGS) entry which is preliminary data.</text>
</comment>
<proteinExistence type="inferred from homology"/>
<feature type="transmembrane region" description="Helical" evidence="7">
    <location>
        <begin position="63"/>
        <end position="86"/>
    </location>
</feature>
<reference evidence="9 10" key="1">
    <citation type="journal article" date="2021" name="Elife">
        <title>Chloroplast acquisition without the gene transfer in kleptoplastic sea slugs, Plakobranchus ocellatus.</title>
        <authorList>
            <person name="Maeda T."/>
            <person name="Takahashi S."/>
            <person name="Yoshida T."/>
            <person name="Shimamura S."/>
            <person name="Takaki Y."/>
            <person name="Nagai Y."/>
            <person name="Toyoda A."/>
            <person name="Suzuki Y."/>
            <person name="Arimoto A."/>
            <person name="Ishii H."/>
            <person name="Satoh N."/>
            <person name="Nishiyama T."/>
            <person name="Hasebe M."/>
            <person name="Maruyama T."/>
            <person name="Minagawa J."/>
            <person name="Obokata J."/>
            <person name="Shigenobu S."/>
        </authorList>
    </citation>
    <scope>NUCLEOTIDE SEQUENCE [LARGE SCALE GENOMIC DNA]</scope>
</reference>
<dbReference type="GO" id="GO:0016459">
    <property type="term" value="C:myosin complex"/>
    <property type="evidence" value="ECO:0007669"/>
    <property type="project" value="UniProtKB-KW"/>
</dbReference>
<comment type="similarity">
    <text evidence="6">Belongs to the TRAFAC class myosin-kinesin ATPase superfamily. Myosin family.</text>
</comment>
<dbReference type="PANTHER" id="PTHR13140">
    <property type="entry name" value="MYOSIN"/>
    <property type="match status" value="1"/>
</dbReference>
<dbReference type="EMBL" id="BMAT01004779">
    <property type="protein sequence ID" value="GFR80228.1"/>
    <property type="molecule type" value="Genomic_DNA"/>
</dbReference>
<evidence type="ECO:0000313" key="10">
    <source>
        <dbReference type="Proteomes" id="UP000762676"/>
    </source>
</evidence>
<dbReference type="GO" id="GO:0005902">
    <property type="term" value="C:microvillus"/>
    <property type="evidence" value="ECO:0007669"/>
    <property type="project" value="TreeGrafter"/>
</dbReference>
<name>A0AAV4G3B9_9GAST</name>
<dbReference type="PROSITE" id="PS51456">
    <property type="entry name" value="MYOSIN_MOTOR"/>
    <property type="match status" value="1"/>
</dbReference>
<dbReference type="Pfam" id="PF00063">
    <property type="entry name" value="Myosin_head"/>
    <property type="match status" value="1"/>
</dbReference>
<evidence type="ECO:0000313" key="9">
    <source>
        <dbReference type="EMBL" id="GFR80228.1"/>
    </source>
</evidence>
<keyword evidence="10" id="KW-1185">Reference proteome</keyword>
<sequence>MVRIPPTLGHVEAKRRKLTTPAHPNQKSKSSHIPPAAAVAAVAAAVVVVVLIVVVAVVVVVVLIVVVVAVVVVVLIVVVAAVVVTLPDVLEHVAVSLNELFSLCTSGEGGSSMALHQGTLQIFENNVGVSDAVLLDPVTEDAFLDNLAQRFSHQQIYTYIGNVVVSVNPYEKLPLYTHAVIEEYRSRNIYELPPHM</sequence>
<dbReference type="Gene3D" id="3.40.850.10">
    <property type="entry name" value="Kinesin motor domain"/>
    <property type="match status" value="1"/>
</dbReference>
<keyword evidence="5 6" id="KW-0009">Actin-binding</keyword>
<dbReference type="GO" id="GO:0007015">
    <property type="term" value="P:actin filament organization"/>
    <property type="evidence" value="ECO:0007669"/>
    <property type="project" value="TreeGrafter"/>
</dbReference>
<keyword evidence="3 6" id="KW-0518">Myosin</keyword>
<dbReference type="GO" id="GO:0005524">
    <property type="term" value="F:ATP binding"/>
    <property type="evidence" value="ECO:0007669"/>
    <property type="project" value="UniProtKB-KW"/>
</dbReference>
<dbReference type="InterPro" id="IPR027417">
    <property type="entry name" value="P-loop_NTPase"/>
</dbReference>
<evidence type="ECO:0000256" key="6">
    <source>
        <dbReference type="PROSITE-ProRule" id="PRU00782"/>
    </source>
</evidence>
<evidence type="ECO:0000259" key="8">
    <source>
        <dbReference type="PROSITE" id="PS51456"/>
    </source>
</evidence>
<dbReference type="GO" id="GO:0051015">
    <property type="term" value="F:actin filament binding"/>
    <property type="evidence" value="ECO:0007669"/>
    <property type="project" value="TreeGrafter"/>
</dbReference>
<dbReference type="SUPFAM" id="SSF52540">
    <property type="entry name" value="P-loop containing nucleoside triphosphate hydrolases"/>
    <property type="match status" value="1"/>
</dbReference>
<keyword evidence="7" id="KW-1133">Transmembrane helix</keyword>